<organism evidence="1 2">
    <name type="scientific">Methanocaldococcus villosus KIN24-T80</name>
    <dbReference type="NCBI Taxonomy" id="1069083"/>
    <lineage>
        <taxon>Archaea</taxon>
        <taxon>Methanobacteriati</taxon>
        <taxon>Methanobacteriota</taxon>
        <taxon>Methanomada group</taxon>
        <taxon>Methanococci</taxon>
        <taxon>Methanococcales</taxon>
        <taxon>Methanocaldococcaceae</taxon>
        <taxon>Methanocaldococcus</taxon>
    </lineage>
</organism>
<dbReference type="Gene3D" id="3.20.20.140">
    <property type="entry name" value="Metal-dependent hydrolases"/>
    <property type="match status" value="1"/>
</dbReference>
<sequence>KYSKLKGLDIVGTGDCLQKDYLEEIKEFKDRELILTTEVEDKDRVHHLIILPSIEKAEELRENFKKYSKNLNEGRPKVFLSGAEILEMVRDVDGLIGPAHAFTPWTSLYKSFDSIYQCYEKKPDFVELGLSADTDMADSIKELREFPFLTNSDAHSYYPHRLGREFNQFEIDSVGGLEENFEEIEEAIKKNKIVANYGLDPRLGKYHLTACSKCHTRFKLEDAKKYNWRCPKCKGIIKKGVLSRVEELSDGRVEHPPFRPPYYKIIPLAEIISLTYNKNVFSKFVQNLWERFIRSFKNEIEVLINRDIDELSKIDEKVAKTIELFRENKIYIYPGGGGEYGKISFVPQKVNYYKEEITLDRWLS</sequence>
<evidence type="ECO:0000313" key="2">
    <source>
        <dbReference type="Proteomes" id="UP000053695"/>
    </source>
</evidence>
<protein>
    <submittedName>
        <fullName evidence="1">PHP domain-containing protein</fullName>
    </submittedName>
</protein>
<dbReference type="Proteomes" id="UP000053695">
    <property type="component" value="Unassembled WGS sequence"/>
</dbReference>
<accession>N6VSI8</accession>
<dbReference type="EMBL" id="APMM01000026">
    <property type="protein sequence ID" value="ENN96126.1"/>
    <property type="molecule type" value="Genomic_DNA"/>
</dbReference>
<dbReference type="PANTHER" id="PTHR40084">
    <property type="entry name" value="PHOSPHOHYDROLASE, PHP FAMILY"/>
    <property type="match status" value="1"/>
</dbReference>
<feature type="non-terminal residue" evidence="1">
    <location>
        <position position="1"/>
    </location>
</feature>
<dbReference type="InterPro" id="IPR016195">
    <property type="entry name" value="Pol/histidinol_Pase-like"/>
</dbReference>
<evidence type="ECO:0000313" key="1">
    <source>
        <dbReference type="EMBL" id="ENN96126.1"/>
    </source>
</evidence>
<dbReference type="NCBIfam" id="TIGR00375">
    <property type="entry name" value="TIGR00375 family protein"/>
    <property type="match status" value="1"/>
</dbReference>
<reference evidence="1 2" key="1">
    <citation type="journal article" date="2013" name="Genome Announc.">
        <title>Draft Genome Sequence of a Highly Flagellated, Fast-Swimming Archaeon, Methanocaldococcus villosus Strain KIN24-T80 (DSM 22612).</title>
        <authorList>
            <person name="Thennarasu S."/>
            <person name="Polireddy D."/>
            <person name="Antony A."/>
            <person name="Yada M.R."/>
            <person name="Algarawi S."/>
            <person name="Sivakumar N."/>
        </authorList>
    </citation>
    <scope>NUCLEOTIDE SEQUENCE [LARGE SCALE GENOMIC DNA]</scope>
    <source>
        <strain evidence="1 2">KIN24-T80</strain>
    </source>
</reference>
<dbReference type="STRING" id="1069083.GCA_000371805_00722"/>
<dbReference type="RefSeq" id="WP_004591523.1">
    <property type="nucleotide sequence ID" value="NZ_APMM01000026.1"/>
</dbReference>
<dbReference type="OrthoDB" id="114814at2157"/>
<dbReference type="CDD" id="cd19067">
    <property type="entry name" value="PfuEndoQ-like"/>
    <property type="match status" value="1"/>
</dbReference>
<dbReference type="InterPro" id="IPR005287">
    <property type="entry name" value="CHP00375"/>
</dbReference>
<dbReference type="SUPFAM" id="SSF89550">
    <property type="entry name" value="PHP domain-like"/>
    <property type="match status" value="1"/>
</dbReference>
<comment type="caution">
    <text evidence="1">The sequence shown here is derived from an EMBL/GenBank/DDBJ whole genome shotgun (WGS) entry which is preliminary data.</text>
</comment>
<gene>
    <name evidence="1" type="ORF">J422_04043</name>
</gene>
<dbReference type="PATRIC" id="fig|1069083.5.peg.792"/>
<name>N6VSI8_9EURY</name>
<dbReference type="PANTHER" id="PTHR40084:SF1">
    <property type="entry name" value="PHOSPHOTRANSFERASE"/>
    <property type="match status" value="1"/>
</dbReference>
<proteinExistence type="predicted"/>
<keyword evidence="2" id="KW-1185">Reference proteome</keyword>
<dbReference type="AlphaFoldDB" id="N6VSI8"/>